<dbReference type="GO" id="GO:0046872">
    <property type="term" value="F:metal ion binding"/>
    <property type="evidence" value="ECO:0007669"/>
    <property type="project" value="UniProtKB-KW"/>
</dbReference>
<dbReference type="InterPro" id="IPR006158">
    <property type="entry name" value="Cobalamin-bd"/>
</dbReference>
<reference evidence="13" key="1">
    <citation type="submission" date="2020-05" db="EMBL/GenBank/DDBJ databases">
        <authorList>
            <person name="Chiriac C."/>
            <person name="Salcher M."/>
            <person name="Ghai R."/>
            <person name="Kavagutti S V."/>
        </authorList>
    </citation>
    <scope>NUCLEOTIDE SEQUENCE</scope>
</reference>
<dbReference type="SMART" id="SM01018">
    <property type="entry name" value="B12-binding_2"/>
    <property type="match status" value="1"/>
</dbReference>
<dbReference type="InterPro" id="IPR036724">
    <property type="entry name" value="Cobalamin-bd_sf"/>
</dbReference>
<dbReference type="InterPro" id="IPR000489">
    <property type="entry name" value="Pterin-binding_dom"/>
</dbReference>
<evidence type="ECO:0000256" key="6">
    <source>
        <dbReference type="ARBA" id="ARBA00022723"/>
    </source>
</evidence>
<dbReference type="GO" id="GO:0032259">
    <property type="term" value="P:methylation"/>
    <property type="evidence" value="ECO:0007669"/>
    <property type="project" value="UniProtKB-KW"/>
</dbReference>
<feature type="domain" description="B12-binding" evidence="11">
    <location>
        <begin position="243"/>
        <end position="379"/>
    </location>
</feature>
<keyword evidence="5" id="KW-0949">S-adenosyl-L-methionine</keyword>
<dbReference type="InterPro" id="IPR050554">
    <property type="entry name" value="Met_Synthase/Corrinoid"/>
</dbReference>
<accession>A0A6J6M4D2</accession>
<dbReference type="AlphaFoldDB" id="A0A6J6M4D2"/>
<name>A0A6J6M4D2_9ZZZZ</name>
<organism evidence="13">
    <name type="scientific">freshwater metagenome</name>
    <dbReference type="NCBI Taxonomy" id="449393"/>
    <lineage>
        <taxon>unclassified sequences</taxon>
        <taxon>metagenomes</taxon>
        <taxon>ecological metagenomes</taxon>
    </lineage>
</organism>
<keyword evidence="3" id="KW-0846">Cobalamin</keyword>
<evidence type="ECO:0000256" key="3">
    <source>
        <dbReference type="ARBA" id="ARBA00022628"/>
    </source>
</evidence>
<evidence type="ECO:0000256" key="2">
    <source>
        <dbReference type="ARBA" id="ARBA00022603"/>
    </source>
</evidence>
<feature type="domain" description="B12-binding N-terminal" evidence="12">
    <location>
        <begin position="148"/>
        <end position="242"/>
    </location>
</feature>
<dbReference type="FunFam" id="1.10.1240.10:FF:000001">
    <property type="entry name" value="Methionine synthase"/>
    <property type="match status" value="1"/>
</dbReference>
<gene>
    <name evidence="13" type="ORF">UFOPK2214_01599</name>
</gene>
<keyword evidence="4" id="KW-0808">Transferase</keyword>
<dbReference type="Pfam" id="PF02310">
    <property type="entry name" value="B12-binding"/>
    <property type="match status" value="1"/>
</dbReference>
<dbReference type="EMBL" id="CAEZWJ010000110">
    <property type="protein sequence ID" value="CAB4667393.1"/>
    <property type="molecule type" value="Genomic_DNA"/>
</dbReference>
<protein>
    <submittedName>
        <fullName evidence="13">Unannotated protein</fullName>
    </submittedName>
</protein>
<evidence type="ECO:0000256" key="7">
    <source>
        <dbReference type="ARBA" id="ARBA00022737"/>
    </source>
</evidence>
<dbReference type="Gene3D" id="1.10.1240.10">
    <property type="entry name" value="Methionine synthase domain"/>
    <property type="match status" value="1"/>
</dbReference>
<dbReference type="Pfam" id="PF00809">
    <property type="entry name" value="Pterin_bind"/>
    <property type="match status" value="1"/>
</dbReference>
<evidence type="ECO:0000256" key="8">
    <source>
        <dbReference type="ARBA" id="ARBA00023285"/>
    </source>
</evidence>
<dbReference type="PANTHER" id="PTHR45833">
    <property type="entry name" value="METHIONINE SYNTHASE"/>
    <property type="match status" value="1"/>
</dbReference>
<evidence type="ECO:0000259" key="9">
    <source>
        <dbReference type="PROSITE" id="PS50972"/>
    </source>
</evidence>
<comment type="similarity">
    <text evidence="1">Belongs to the vitamin-B12 dependent methionine synthase family.</text>
</comment>
<dbReference type="SUPFAM" id="SSF51717">
    <property type="entry name" value="Dihydropteroate synthetase-like"/>
    <property type="match status" value="1"/>
</dbReference>
<dbReference type="InterPro" id="IPR037010">
    <property type="entry name" value="VitB12-dep_Met_synth_activ_sf"/>
</dbReference>
<keyword evidence="6" id="KW-0479">Metal-binding</keyword>
<keyword evidence="8" id="KW-0170">Cobalt</keyword>
<dbReference type="PROSITE" id="PS51332">
    <property type="entry name" value="B12_BINDING"/>
    <property type="match status" value="1"/>
</dbReference>
<proteinExistence type="inferred from homology"/>
<dbReference type="Gene3D" id="3.40.50.280">
    <property type="entry name" value="Cobalamin-binding domain"/>
    <property type="match status" value="1"/>
</dbReference>
<feature type="domain" description="AdoMet activation" evidence="10">
    <location>
        <begin position="393"/>
        <end position="680"/>
    </location>
</feature>
<dbReference type="GO" id="GO:0031419">
    <property type="term" value="F:cobalamin binding"/>
    <property type="evidence" value="ECO:0007669"/>
    <property type="project" value="UniProtKB-KW"/>
</dbReference>
<evidence type="ECO:0000259" key="10">
    <source>
        <dbReference type="PROSITE" id="PS50974"/>
    </source>
</evidence>
<feature type="domain" description="Pterin-binding" evidence="9">
    <location>
        <begin position="1"/>
        <end position="122"/>
    </location>
</feature>
<evidence type="ECO:0000256" key="4">
    <source>
        <dbReference type="ARBA" id="ARBA00022679"/>
    </source>
</evidence>
<dbReference type="PANTHER" id="PTHR45833:SF1">
    <property type="entry name" value="METHIONINE SYNTHASE"/>
    <property type="match status" value="1"/>
</dbReference>
<keyword evidence="2" id="KW-0489">Methyltransferase</keyword>
<dbReference type="GO" id="GO:0050667">
    <property type="term" value="P:homocysteine metabolic process"/>
    <property type="evidence" value="ECO:0007669"/>
    <property type="project" value="TreeGrafter"/>
</dbReference>
<dbReference type="PROSITE" id="PS50974">
    <property type="entry name" value="ADOMET_ACTIVATION"/>
    <property type="match status" value="1"/>
</dbReference>
<dbReference type="GO" id="GO:0005829">
    <property type="term" value="C:cytosol"/>
    <property type="evidence" value="ECO:0007669"/>
    <property type="project" value="TreeGrafter"/>
</dbReference>
<dbReference type="InterPro" id="IPR004223">
    <property type="entry name" value="VitB12-dep_Met_synth_activ_dom"/>
</dbReference>
<sequence>MEVAHRIAKIATERYGLSNSDLIFDALTFPIGTGDEDLRKDGIATLEAIKRIKDEIPGAFTTLGLSNVSFGLSPATRQVLNSVFLHEARQYGLDSAIVHASKILPLARIPEEQITVCQDLIYDRRKEGYDPLTALLEIFAGVSAVETVKVDRTDWTIEQILRQRIIDGDREGLIEDLELARSNGIAALDIINEILLDGMREVGELFGSGRMQLPFVLQSAETMKTAVAHLEQYMEKTGESSAKGKLVLATVKGDVHDIGKNLVDIICTNNGYEVHNIGIKIGIQEMIEKVKEVNADALGMSGLLVKSTIIMRDNLQELNTQELSDIPVLLGGAALTRSYVEQDLRKVYDGRVFYGKDAFEGLSVLDTLMNIKKTGIDDPDFGRKLGTRLIERAEKVEVDPSTIPARSPEVETDNEVFTPPFLGSKVVKGIGLDEIAEYINETALFRNQWQYRPNEGETDADFKDRIRPLLREQLGAAKSGGYLVPQVVYGYFPVNADGNDLIVWTDDTRTVEKARFHYPRQKVAPYMCIADFYRSVESGEKDYAAFHIVTMGSPVSEKAAELFAENKYNDYMVLHGIGVEMAEALAEYWHHRIRTEWGYVDQDGPSLAGLFRQQYRGGRYSWGYPACPDLEDNATVAELLEAGRIGIEVSEETGWQYQPEQTTSAIICHHPKAKYFVARD</sequence>
<dbReference type="GO" id="GO:0046653">
    <property type="term" value="P:tetrahydrofolate metabolic process"/>
    <property type="evidence" value="ECO:0007669"/>
    <property type="project" value="TreeGrafter"/>
</dbReference>
<dbReference type="Gene3D" id="3.10.196.10">
    <property type="entry name" value="Vitamin B12-dependent methionine synthase, activation domain"/>
    <property type="match status" value="1"/>
</dbReference>
<dbReference type="SUPFAM" id="SSF47644">
    <property type="entry name" value="Methionine synthase domain"/>
    <property type="match status" value="1"/>
</dbReference>
<keyword evidence="7" id="KW-0677">Repeat</keyword>
<dbReference type="PROSITE" id="PS51337">
    <property type="entry name" value="B12_BINDING_NTER"/>
    <property type="match status" value="1"/>
</dbReference>
<evidence type="ECO:0000259" key="11">
    <source>
        <dbReference type="PROSITE" id="PS51332"/>
    </source>
</evidence>
<evidence type="ECO:0000256" key="5">
    <source>
        <dbReference type="ARBA" id="ARBA00022691"/>
    </source>
</evidence>
<evidence type="ECO:0000313" key="13">
    <source>
        <dbReference type="EMBL" id="CAB4667393.1"/>
    </source>
</evidence>
<dbReference type="PROSITE" id="PS50972">
    <property type="entry name" value="PTERIN_BINDING"/>
    <property type="match status" value="1"/>
</dbReference>
<evidence type="ECO:0000259" key="12">
    <source>
        <dbReference type="PROSITE" id="PS51337"/>
    </source>
</evidence>
<dbReference type="Pfam" id="PF02965">
    <property type="entry name" value="Met_synt_B12"/>
    <property type="match status" value="1"/>
</dbReference>
<dbReference type="InterPro" id="IPR011005">
    <property type="entry name" value="Dihydropteroate_synth-like_sf"/>
</dbReference>
<evidence type="ECO:0000256" key="1">
    <source>
        <dbReference type="ARBA" id="ARBA00010398"/>
    </source>
</evidence>
<dbReference type="GO" id="GO:0008705">
    <property type="term" value="F:methionine synthase activity"/>
    <property type="evidence" value="ECO:0007669"/>
    <property type="project" value="InterPro"/>
</dbReference>
<dbReference type="SUPFAM" id="SSF52242">
    <property type="entry name" value="Cobalamin (vitamin B12)-binding domain"/>
    <property type="match status" value="1"/>
</dbReference>
<dbReference type="SUPFAM" id="SSF56507">
    <property type="entry name" value="Methionine synthase activation domain-like"/>
    <property type="match status" value="1"/>
</dbReference>
<dbReference type="Gene3D" id="3.20.20.20">
    <property type="entry name" value="Dihydropteroate synthase-like"/>
    <property type="match status" value="1"/>
</dbReference>
<dbReference type="Pfam" id="PF02607">
    <property type="entry name" value="B12-binding_2"/>
    <property type="match status" value="1"/>
</dbReference>
<dbReference type="InterPro" id="IPR003759">
    <property type="entry name" value="Cbl-bd_cap"/>
</dbReference>
<dbReference type="InterPro" id="IPR036594">
    <property type="entry name" value="Meth_synthase_dom"/>
</dbReference>